<dbReference type="Gene3D" id="3.40.50.1820">
    <property type="entry name" value="alpha/beta hydrolase"/>
    <property type="match status" value="1"/>
</dbReference>
<dbReference type="InterPro" id="IPR019819">
    <property type="entry name" value="Carboxylesterase_B_CS"/>
</dbReference>
<keyword evidence="3" id="KW-0325">Glycoprotein</keyword>
<evidence type="ECO:0000313" key="6">
    <source>
        <dbReference type="EMBL" id="EFX72170.1"/>
    </source>
</evidence>
<dbReference type="OMA" id="CRAKSKH"/>
<evidence type="ECO:0000313" key="7">
    <source>
        <dbReference type="Proteomes" id="UP000000305"/>
    </source>
</evidence>
<dbReference type="KEGG" id="dpx:DAPPUDRAFT_308571"/>
<sequence length="679" mass="77901">MGTCRPDYASNVQERDISVTTPYGRIRGFYVHLFDGPGVPIGDRPGVYHNGKLWRRISTFLGIPYATPPVNEGRFKPPRPKRAWSIWDAIDFGPACPQPVQYVGASKGVRYMNEDCLYLNVFTPTTGAVPEKYPVVFYIHGGDFERGASNTFPGHMLAAVGDVVVVTVNYRLGALGFLSTANEYSPGNYGMLDLTMALQWVYDNIYAFNGNKDLITVYGPGAGAAAAGLLAITPGSSHMVRQVFGQSGSPLADWAAVQDLLRVQNTSRVYGERLGCLVDQSHKLIECLRSRSFEELGNVRLNPDVGTWPWSPVVDREIRKPANNWYEGWESKDWGFLPDIPEELIRMRKFNPGMRYLSGVTADEAAYVVYNNKSLLPNFEITEQFFDMKIREYIHRYNYTYNPDGIYRAIKYMYTYWPDPKNTTHIREEYINFMSDALYKSPSDSMIKMMVDSGVPTYSYVLNTSINALNYPFWSRVPHNIEYFFLTGAPFMDPEFFPEDLRVERKQWNEDDRRMSEFFMKALSNFARYGRPTPVAIYNINWPEMRHGWLQYLNLNRTDNSTLEFNYRQQECAFWSEYMPSVVGVLLPTYRPFTEYWWEPNTPISVAFWSIAGVCVILLMAAILCCCLWRGAKKANDKLLAENYMGDMVLTENMHTESKDFNGDFRSDKQKLDLPSTLV</sequence>
<feature type="domain" description="Carboxylesterase type B" evidence="5">
    <location>
        <begin position="52"/>
        <end position="575"/>
    </location>
</feature>
<keyword evidence="4" id="KW-1133">Transmembrane helix</keyword>
<reference evidence="6 7" key="1">
    <citation type="journal article" date="2011" name="Science">
        <title>The ecoresponsive genome of Daphnia pulex.</title>
        <authorList>
            <person name="Colbourne J.K."/>
            <person name="Pfrender M.E."/>
            <person name="Gilbert D."/>
            <person name="Thomas W.K."/>
            <person name="Tucker A."/>
            <person name="Oakley T.H."/>
            <person name="Tokishita S."/>
            <person name="Aerts A."/>
            <person name="Arnold G.J."/>
            <person name="Basu M.K."/>
            <person name="Bauer D.J."/>
            <person name="Caceres C.E."/>
            <person name="Carmel L."/>
            <person name="Casola C."/>
            <person name="Choi J.H."/>
            <person name="Detter J.C."/>
            <person name="Dong Q."/>
            <person name="Dusheyko S."/>
            <person name="Eads B.D."/>
            <person name="Frohlich T."/>
            <person name="Geiler-Samerotte K.A."/>
            <person name="Gerlach D."/>
            <person name="Hatcher P."/>
            <person name="Jogdeo S."/>
            <person name="Krijgsveld J."/>
            <person name="Kriventseva E.V."/>
            <person name="Kultz D."/>
            <person name="Laforsch C."/>
            <person name="Lindquist E."/>
            <person name="Lopez J."/>
            <person name="Manak J.R."/>
            <person name="Muller J."/>
            <person name="Pangilinan J."/>
            <person name="Patwardhan R.P."/>
            <person name="Pitluck S."/>
            <person name="Pritham E.J."/>
            <person name="Rechtsteiner A."/>
            <person name="Rho M."/>
            <person name="Rogozin I.B."/>
            <person name="Sakarya O."/>
            <person name="Salamov A."/>
            <person name="Schaack S."/>
            <person name="Shapiro H."/>
            <person name="Shiga Y."/>
            <person name="Skalitzky C."/>
            <person name="Smith Z."/>
            <person name="Souvorov A."/>
            <person name="Sung W."/>
            <person name="Tang Z."/>
            <person name="Tsuchiya D."/>
            <person name="Tu H."/>
            <person name="Vos H."/>
            <person name="Wang M."/>
            <person name="Wolf Y.I."/>
            <person name="Yamagata H."/>
            <person name="Yamada T."/>
            <person name="Ye Y."/>
            <person name="Shaw J.R."/>
            <person name="Andrews J."/>
            <person name="Crease T.J."/>
            <person name="Tang H."/>
            <person name="Lucas S.M."/>
            <person name="Robertson H.M."/>
            <person name="Bork P."/>
            <person name="Koonin E.V."/>
            <person name="Zdobnov E.M."/>
            <person name="Grigoriev I.V."/>
            <person name="Lynch M."/>
            <person name="Boore J.L."/>
        </authorList>
    </citation>
    <scope>NUCLEOTIDE SEQUENCE [LARGE SCALE GENOMIC DNA]</scope>
</reference>
<keyword evidence="7" id="KW-1185">Reference proteome</keyword>
<dbReference type="GO" id="GO:0061689">
    <property type="term" value="C:tricellular tight junction"/>
    <property type="evidence" value="ECO:0000318"/>
    <property type="project" value="GO_Central"/>
</dbReference>
<dbReference type="InterPro" id="IPR051093">
    <property type="entry name" value="Neuroligin/BSAL"/>
</dbReference>
<dbReference type="STRING" id="6669.E9H7W9"/>
<evidence type="ECO:0000259" key="5">
    <source>
        <dbReference type="Pfam" id="PF00135"/>
    </source>
</evidence>
<protein>
    <recommendedName>
        <fullName evidence="5">Carboxylesterase type B domain-containing protein</fullName>
    </recommendedName>
</protein>
<evidence type="ECO:0000256" key="4">
    <source>
        <dbReference type="SAM" id="Phobius"/>
    </source>
</evidence>
<dbReference type="PANTHER" id="PTHR43903">
    <property type="entry name" value="NEUROLIGIN"/>
    <property type="match status" value="1"/>
</dbReference>
<dbReference type="ESTHER" id="dappu-e9h7w9">
    <property type="family name" value="Gliotactin"/>
</dbReference>
<keyword evidence="4" id="KW-0812">Transmembrane</keyword>
<evidence type="ECO:0000256" key="1">
    <source>
        <dbReference type="ARBA" id="ARBA00005964"/>
    </source>
</evidence>
<dbReference type="SUPFAM" id="SSF53474">
    <property type="entry name" value="alpha/beta-Hydrolases"/>
    <property type="match status" value="1"/>
</dbReference>
<dbReference type="Pfam" id="PF00135">
    <property type="entry name" value="COesterase"/>
    <property type="match status" value="1"/>
</dbReference>
<evidence type="ECO:0000256" key="3">
    <source>
        <dbReference type="ARBA" id="ARBA00023180"/>
    </source>
</evidence>
<dbReference type="eggNOG" id="KOG1516">
    <property type="taxonomic scope" value="Eukaryota"/>
</dbReference>
<dbReference type="Proteomes" id="UP000000305">
    <property type="component" value="Unassembled WGS sequence"/>
</dbReference>
<name>E9H7W9_DAPPU</name>
<dbReference type="HOGENOM" id="CLU_006586_3_0_1"/>
<dbReference type="FunCoup" id="E9H7W9">
    <property type="interactions" value="36"/>
</dbReference>
<comment type="similarity">
    <text evidence="1">Belongs to the type-B carboxylesterase/lipase family.</text>
</comment>
<gene>
    <name evidence="6" type="ORF">DAPPUDRAFT_308571</name>
</gene>
<evidence type="ECO:0000256" key="2">
    <source>
        <dbReference type="ARBA" id="ARBA00022729"/>
    </source>
</evidence>
<dbReference type="InterPro" id="IPR002018">
    <property type="entry name" value="CarbesteraseB"/>
</dbReference>
<dbReference type="FunFam" id="3.40.50.1820:FF:000156">
    <property type="entry name" value="Neuroligin-4, Y-linked"/>
    <property type="match status" value="1"/>
</dbReference>
<dbReference type="GO" id="GO:0005918">
    <property type="term" value="C:septate junction"/>
    <property type="evidence" value="ECO:0000318"/>
    <property type="project" value="GO_Central"/>
</dbReference>
<proteinExistence type="inferred from homology"/>
<accession>E9H7W9</accession>
<keyword evidence="4" id="KW-0472">Membrane</keyword>
<keyword evidence="2" id="KW-0732">Signal</keyword>
<dbReference type="PhylomeDB" id="E9H7W9"/>
<feature type="transmembrane region" description="Helical" evidence="4">
    <location>
        <begin position="606"/>
        <end position="629"/>
    </location>
</feature>
<dbReference type="AlphaFoldDB" id="E9H7W9"/>
<dbReference type="InParanoid" id="E9H7W9"/>
<dbReference type="InterPro" id="IPR029058">
    <property type="entry name" value="AB_hydrolase_fold"/>
</dbReference>
<organism evidence="6 7">
    <name type="scientific">Daphnia pulex</name>
    <name type="common">Water flea</name>
    <dbReference type="NCBI Taxonomy" id="6669"/>
    <lineage>
        <taxon>Eukaryota</taxon>
        <taxon>Metazoa</taxon>
        <taxon>Ecdysozoa</taxon>
        <taxon>Arthropoda</taxon>
        <taxon>Crustacea</taxon>
        <taxon>Branchiopoda</taxon>
        <taxon>Diplostraca</taxon>
        <taxon>Cladocera</taxon>
        <taxon>Anomopoda</taxon>
        <taxon>Daphniidae</taxon>
        <taxon>Daphnia</taxon>
    </lineage>
</organism>
<dbReference type="EMBL" id="GL732602">
    <property type="protein sequence ID" value="EFX72170.1"/>
    <property type="molecule type" value="Genomic_DNA"/>
</dbReference>
<dbReference type="OrthoDB" id="408631at2759"/>
<dbReference type="PROSITE" id="PS00941">
    <property type="entry name" value="CARBOXYLESTERASE_B_2"/>
    <property type="match status" value="1"/>
</dbReference>